<proteinExistence type="inferred from homology"/>
<dbReference type="Pfam" id="PF05823">
    <property type="entry name" value="Gp-FAR-1"/>
    <property type="match status" value="1"/>
</dbReference>
<accession>A0A090LKP3</accession>
<dbReference type="CTD" id="36382646"/>
<evidence type="ECO:0000256" key="3">
    <source>
        <dbReference type="ARBA" id="ARBA00017453"/>
    </source>
</evidence>
<reference evidence="9 10" key="1">
    <citation type="submission" date="2014-09" db="EMBL/GenBank/DDBJ databases">
        <authorList>
            <person name="Martin A.A."/>
        </authorList>
    </citation>
    <scope>NUCLEOTIDE SEQUENCE</scope>
    <source>
        <strain evidence="10">ED321</strain>
        <strain evidence="9">ED321 Heterogonic</strain>
    </source>
</reference>
<sequence>MINIRKYILIFVLLTTINGKAIITKTDGEIIEGILPEEILQFAKDMTPSDIKILTELSSMKYQFGSQNELIEAIKEKSPELAIKIEHLMQGIMEKYNTLSDESKNFIKELGEKLKNFNTLSTKVNKIEQLKVFATNFLPAYSKLSNNAKEELKQIFPMFDFLSITLPKIVNIDSSYD</sequence>
<evidence type="ECO:0000256" key="1">
    <source>
        <dbReference type="ARBA" id="ARBA00004613"/>
    </source>
</evidence>
<dbReference type="GeneID" id="36382646"/>
<evidence type="ECO:0000256" key="2">
    <source>
        <dbReference type="ARBA" id="ARBA00006648"/>
    </source>
</evidence>
<evidence type="ECO:0000256" key="4">
    <source>
        <dbReference type="ARBA" id="ARBA00022525"/>
    </source>
</evidence>
<dbReference type="GO" id="GO:0005576">
    <property type="term" value="C:extracellular region"/>
    <property type="evidence" value="ECO:0007669"/>
    <property type="project" value="UniProtKB-SubCell"/>
</dbReference>
<keyword evidence="6" id="KW-0175">Coiled coil</keyword>
<dbReference type="RefSeq" id="XP_024509472.1">
    <property type="nucleotide sequence ID" value="XM_024643846.1"/>
</dbReference>
<evidence type="ECO:0000313" key="12">
    <source>
        <dbReference type="WormBase" id="SRAE_2000490600"/>
    </source>
</evidence>
<dbReference type="OrthoDB" id="5808308at2759"/>
<evidence type="ECO:0000313" key="11">
    <source>
        <dbReference type="WBParaSite" id="SRAE_2000490600.1"/>
    </source>
</evidence>
<evidence type="ECO:0000313" key="10">
    <source>
        <dbReference type="Proteomes" id="UP000035682"/>
    </source>
</evidence>
<dbReference type="PANTHER" id="PTHR31418">
    <property type="entry name" value="FATTY-ACID AND RETINOL-BINDING PROTEIN 1"/>
    <property type="match status" value="1"/>
</dbReference>
<keyword evidence="7" id="KW-0446">Lipid-binding</keyword>
<feature type="chain" id="PRO_5015030935" description="Fatty-acid and retinol-binding protein 1" evidence="8">
    <location>
        <begin position="20"/>
        <end position="177"/>
    </location>
</feature>
<evidence type="ECO:0000256" key="6">
    <source>
        <dbReference type="ARBA" id="ARBA00023054"/>
    </source>
</evidence>
<keyword evidence="5 8" id="KW-0732">Signal</keyword>
<name>A0A090LKP3_STRRB</name>
<gene>
    <name evidence="9 11 12" type="ORF">SRAE_2000490600</name>
</gene>
<comment type="subcellular location">
    <subcellularLocation>
        <location evidence="1">Secreted</location>
    </subcellularLocation>
</comment>
<dbReference type="Gene3D" id="1.20.120.1100">
    <property type="match status" value="1"/>
</dbReference>
<dbReference type="InterPro" id="IPR008632">
    <property type="entry name" value="Gp-FAR-1"/>
</dbReference>
<protein>
    <recommendedName>
        <fullName evidence="3">Fatty-acid and retinol-binding protein 1</fullName>
    </recommendedName>
</protein>
<keyword evidence="4" id="KW-0964">Secreted</keyword>
<organism evidence="9">
    <name type="scientific">Strongyloides ratti</name>
    <name type="common">Parasitic roundworm</name>
    <dbReference type="NCBI Taxonomy" id="34506"/>
    <lineage>
        <taxon>Eukaryota</taxon>
        <taxon>Metazoa</taxon>
        <taxon>Ecdysozoa</taxon>
        <taxon>Nematoda</taxon>
        <taxon>Chromadorea</taxon>
        <taxon>Rhabditida</taxon>
        <taxon>Tylenchina</taxon>
        <taxon>Panagrolaimomorpha</taxon>
        <taxon>Strongyloidoidea</taxon>
        <taxon>Strongyloididae</taxon>
        <taxon>Strongyloides</taxon>
    </lineage>
</organism>
<dbReference type="Proteomes" id="UP000035682">
    <property type="component" value="Unplaced"/>
</dbReference>
<evidence type="ECO:0000256" key="5">
    <source>
        <dbReference type="ARBA" id="ARBA00022729"/>
    </source>
</evidence>
<dbReference type="EMBL" id="LN609529">
    <property type="protein sequence ID" value="CEF70273.1"/>
    <property type="molecule type" value="Genomic_DNA"/>
</dbReference>
<comment type="similarity">
    <text evidence="2">Belongs to the fatty-acid and retinol-binding protein (FARBP) family.</text>
</comment>
<dbReference type="AlphaFoldDB" id="A0A090LKP3"/>
<evidence type="ECO:0000313" key="9">
    <source>
        <dbReference type="EMBL" id="CEF70273.1"/>
    </source>
</evidence>
<reference evidence="11" key="2">
    <citation type="submission" date="2020-12" db="UniProtKB">
        <authorList>
            <consortium name="WormBaseParasite"/>
        </authorList>
    </citation>
    <scope>IDENTIFICATION</scope>
</reference>
<dbReference type="WBParaSite" id="SRAE_2000490600.1">
    <property type="protein sequence ID" value="SRAE_2000490600.1"/>
    <property type="gene ID" value="WBGene00265153"/>
</dbReference>
<evidence type="ECO:0000256" key="8">
    <source>
        <dbReference type="SAM" id="SignalP"/>
    </source>
</evidence>
<dbReference type="STRING" id="34506.A0A090LKP3"/>
<dbReference type="WormBase" id="SRAE_2000490600">
    <property type="protein sequence ID" value="SRP11348"/>
    <property type="gene ID" value="WBGene00265153"/>
</dbReference>
<evidence type="ECO:0000256" key="7">
    <source>
        <dbReference type="ARBA" id="ARBA00023121"/>
    </source>
</evidence>
<dbReference type="PANTHER" id="PTHR31418:SF7">
    <property type="entry name" value="FATTY-ACID AND RETINOL-BINDING PROTEIN 1"/>
    <property type="match status" value="1"/>
</dbReference>
<dbReference type="GO" id="GO:0008289">
    <property type="term" value="F:lipid binding"/>
    <property type="evidence" value="ECO:0007669"/>
    <property type="project" value="UniProtKB-KW"/>
</dbReference>
<feature type="signal peptide" evidence="8">
    <location>
        <begin position="1"/>
        <end position="19"/>
    </location>
</feature>
<keyword evidence="10" id="KW-1185">Reference proteome</keyword>